<sequence>MTDTPRHKGHVVSKCLYPSTTPGDIQRPTVPECENCQTLWTDAETQFRNILVLAGEQNHATKETWETMQRSFTKPSGKRWVQDIFESMTEVSADDGARYMVHPHKDARVNLVLRKIVRGLSAYHNLRDCVPDDHVWVGIPPANFPDEFMRYDLGAGFFQYGIALFETDLGIDADSGWLMRFYGTREFIGVVANSAEKKLEIASHFDAS</sequence>
<organism evidence="1 2">
    <name type="scientific">Novipirellula herctigrandis</name>
    <dbReference type="NCBI Taxonomy" id="2527986"/>
    <lineage>
        <taxon>Bacteria</taxon>
        <taxon>Pseudomonadati</taxon>
        <taxon>Planctomycetota</taxon>
        <taxon>Planctomycetia</taxon>
        <taxon>Pirellulales</taxon>
        <taxon>Pirellulaceae</taxon>
        <taxon>Novipirellula</taxon>
    </lineage>
</organism>
<reference evidence="1 2" key="1">
    <citation type="submission" date="2019-02" db="EMBL/GenBank/DDBJ databases">
        <title>Deep-cultivation of Planctomycetes and their phenomic and genomic characterization uncovers novel biology.</title>
        <authorList>
            <person name="Wiegand S."/>
            <person name="Jogler M."/>
            <person name="Boedeker C."/>
            <person name="Pinto D."/>
            <person name="Vollmers J."/>
            <person name="Rivas-Marin E."/>
            <person name="Kohn T."/>
            <person name="Peeters S.H."/>
            <person name="Heuer A."/>
            <person name="Rast P."/>
            <person name="Oberbeckmann S."/>
            <person name="Bunk B."/>
            <person name="Jeske O."/>
            <person name="Meyerdierks A."/>
            <person name="Storesund J.E."/>
            <person name="Kallscheuer N."/>
            <person name="Luecker S."/>
            <person name="Lage O.M."/>
            <person name="Pohl T."/>
            <person name="Merkel B.J."/>
            <person name="Hornburger P."/>
            <person name="Mueller R.-W."/>
            <person name="Bruemmer F."/>
            <person name="Labrenz M."/>
            <person name="Spormann A.M."/>
            <person name="Op Den Camp H."/>
            <person name="Overmann J."/>
            <person name="Amann R."/>
            <person name="Jetten M.S.M."/>
            <person name="Mascher T."/>
            <person name="Medema M.H."/>
            <person name="Devos D.P."/>
            <person name="Kaster A.-K."/>
            <person name="Ovreas L."/>
            <person name="Rohde M."/>
            <person name="Galperin M.Y."/>
            <person name="Jogler C."/>
        </authorList>
    </citation>
    <scope>NUCLEOTIDE SEQUENCE [LARGE SCALE GENOMIC DNA]</scope>
    <source>
        <strain evidence="1 2">CA13</strain>
    </source>
</reference>
<evidence type="ECO:0000313" key="1">
    <source>
        <dbReference type="EMBL" id="TWT78606.1"/>
    </source>
</evidence>
<comment type="caution">
    <text evidence="1">The sequence shown here is derived from an EMBL/GenBank/DDBJ whole genome shotgun (WGS) entry which is preliminary data.</text>
</comment>
<protein>
    <submittedName>
        <fullName evidence="1">Uncharacterized protein</fullName>
    </submittedName>
</protein>
<accession>A0A5C5YV31</accession>
<keyword evidence="2" id="KW-1185">Reference proteome</keyword>
<gene>
    <name evidence="1" type="ORF">CA13_00020</name>
</gene>
<dbReference type="AlphaFoldDB" id="A0A5C5YV31"/>
<evidence type="ECO:0000313" key="2">
    <source>
        <dbReference type="Proteomes" id="UP000315010"/>
    </source>
</evidence>
<proteinExistence type="predicted"/>
<dbReference type="Proteomes" id="UP000315010">
    <property type="component" value="Unassembled WGS sequence"/>
</dbReference>
<name>A0A5C5YV31_9BACT</name>
<dbReference type="EMBL" id="SJPJ01000001">
    <property type="protein sequence ID" value="TWT78606.1"/>
    <property type="molecule type" value="Genomic_DNA"/>
</dbReference>